<name>A0A0S2VZG7_9FIRM</name>
<keyword evidence="2" id="KW-1185">Reference proteome</keyword>
<accession>A0A0S2VZG7</accession>
<proteinExistence type="predicted"/>
<dbReference type="KEGG" id="ibu:IB211_00111c"/>
<organism evidence="1 2">
    <name type="scientific">Intestinimonas butyriciproducens</name>
    <dbReference type="NCBI Taxonomy" id="1297617"/>
    <lineage>
        <taxon>Bacteria</taxon>
        <taxon>Bacillati</taxon>
        <taxon>Bacillota</taxon>
        <taxon>Clostridia</taxon>
        <taxon>Eubacteriales</taxon>
        <taxon>Intestinimonas</taxon>
    </lineage>
</organism>
<protein>
    <submittedName>
        <fullName evidence="1">Uncharacterized protein</fullName>
    </submittedName>
</protein>
<dbReference type="Proteomes" id="UP000064844">
    <property type="component" value="Chromosome"/>
</dbReference>
<gene>
    <name evidence="1" type="ORF">IB211_00111c</name>
</gene>
<dbReference type="AlphaFoldDB" id="A0A0S2VZG7"/>
<reference evidence="1 2" key="1">
    <citation type="journal article" date="2015" name="Nat. Commun.">
        <title>Production of butyrate from lysine and the Amadori product fructoselysine by a human gut commensal.</title>
        <authorList>
            <person name="Bui T.P."/>
            <person name="Ritari J."/>
            <person name="Boeren S."/>
            <person name="de Waard P."/>
            <person name="Plugge C.M."/>
            <person name="de Vos W.M."/>
        </authorList>
    </citation>
    <scope>NUCLEOTIDE SEQUENCE [LARGE SCALE GENOMIC DNA]</scope>
    <source>
        <strain evidence="1 2">AF211</strain>
    </source>
</reference>
<dbReference type="STRING" id="1297617.IB211_00111c"/>
<dbReference type="EMBL" id="CP011307">
    <property type="protein sequence ID" value="ALP92507.1"/>
    <property type="molecule type" value="Genomic_DNA"/>
</dbReference>
<reference evidence="2" key="2">
    <citation type="submission" date="2015-04" db="EMBL/GenBank/DDBJ databases">
        <title>A butyrogenic pathway from the amino acid lysine in a human gut commensal.</title>
        <authorList>
            <person name="de Vos W.M."/>
            <person name="Bui N.T.P."/>
            <person name="Plugge C.M."/>
            <person name="Ritari J."/>
        </authorList>
    </citation>
    <scope>NUCLEOTIDE SEQUENCE [LARGE SCALE GENOMIC DNA]</scope>
    <source>
        <strain evidence="2">AF211</strain>
    </source>
</reference>
<evidence type="ECO:0000313" key="2">
    <source>
        <dbReference type="Proteomes" id="UP000064844"/>
    </source>
</evidence>
<sequence>MKQLGNLALVCAQRPDVLMQIYGGMATVHVGEGPERAALSTGWENDETIQKIIRELNFGRYAAHVEKKEKEGAA</sequence>
<dbReference type="RefSeq" id="WP_058116766.1">
    <property type="nucleotide sequence ID" value="NZ_CP011307.1"/>
</dbReference>
<evidence type="ECO:0000313" key="1">
    <source>
        <dbReference type="EMBL" id="ALP92507.1"/>
    </source>
</evidence>